<feature type="transmembrane region" description="Helical" evidence="1">
    <location>
        <begin position="74"/>
        <end position="97"/>
    </location>
</feature>
<organism evidence="2">
    <name type="scientific">uncultured marine microorganism HF4000_009G21</name>
    <dbReference type="NCBI Taxonomy" id="455515"/>
    <lineage>
        <taxon>unclassified sequences</taxon>
        <taxon>environmental samples</taxon>
    </lineage>
</organism>
<proteinExistence type="predicted"/>
<evidence type="ECO:0000256" key="1">
    <source>
        <dbReference type="SAM" id="Phobius"/>
    </source>
</evidence>
<feature type="transmembrane region" description="Helical" evidence="1">
    <location>
        <begin position="36"/>
        <end position="53"/>
    </location>
</feature>
<protein>
    <submittedName>
        <fullName evidence="2">Uncharacterized protein</fullName>
    </submittedName>
</protein>
<keyword evidence="1" id="KW-0472">Membrane</keyword>
<dbReference type="AlphaFoldDB" id="B3T1D2"/>
<feature type="transmembrane region" description="Helical" evidence="1">
    <location>
        <begin position="12"/>
        <end position="30"/>
    </location>
</feature>
<gene>
    <name evidence="2" type="ORF">ALOHA_HF4000009G21ctg1g27</name>
</gene>
<dbReference type="EMBL" id="EU016574">
    <property type="protein sequence ID" value="ABZ06391.1"/>
    <property type="molecule type" value="Genomic_DNA"/>
</dbReference>
<sequence>MSALELGKRSIHGPLVYVVCALITVLGSSIRSDYPLASILVVVFLGILALVRIQYAKGFEARYDRVGERAVRNFVILLLIQCSIFSWSAAATIIYYGEGVESTYALLFGAAAGAVGTSSLAPRVGVHRIFLVAVMAPMLAALCLDWERLASAF</sequence>
<reference evidence="2" key="1">
    <citation type="journal article" date="2008" name="ISME J.">
        <title>Genomic patterns of recombination, clonal divergence and environment in marine microbial populations.</title>
        <authorList>
            <person name="Konstantinidis K.T."/>
            <person name="Delong E.F."/>
        </authorList>
    </citation>
    <scope>NUCLEOTIDE SEQUENCE</scope>
</reference>
<keyword evidence="1" id="KW-1133">Transmembrane helix</keyword>
<evidence type="ECO:0000313" key="2">
    <source>
        <dbReference type="EMBL" id="ABZ06391.1"/>
    </source>
</evidence>
<feature type="transmembrane region" description="Helical" evidence="1">
    <location>
        <begin position="129"/>
        <end position="147"/>
    </location>
</feature>
<name>B3T1D2_9ZZZZ</name>
<keyword evidence="1" id="KW-0812">Transmembrane</keyword>
<accession>B3T1D2</accession>